<sequence>MYEPRRSSKLQSRTSYEDAKEEEEEEELNETDVSFSTYIYGISMILSHLINKQYDDIKPSTIAEYVVIGFLIICGNLMLIFIIFPKVVAEALLKCRRFCTFYPEVHRIIEETKRHNPNSIAHIDVEKFYTLMWKKHHGITSIPEVISQMPRYLRIDIKQDLIWPVFYHSPTLRKTSEAYKRWLCEYVHIDYKLPGQKFYAGPYCKTHLYYLKSGIVQLISCDDGATPLISVTSGTIFGDISFYLPPSKRNVLTRCLTYCEVLYITRIDILQSLHMFPEDRHLVLNHVKNRIKHSRILYTCKQHIRGLDRSEDEGIAWVKRRWWEICEAVNSWNKSSKKEGDKCQLPAEESSFHCAKYIGQLVLCSNVQLNMKSMFANEKFPWIFVPDSKFGQIWGKIVTATGSILSEYPNDDGELMSTIYGSGQLLTCFGVFFRTVSLRTLTAYTDCEVYAESLNLAQSGFMRLNLGKFQISREHLGLGLILLFLGFIFWYVICYSLTLLILNYRGNTIFQHAVGQLGKFLKAERVEDSLINRTKAHFRYWWVRTVEATDTLLRGGETLERELASSATQLYFLPNEVIMREMDLNPWIFIVHRGKIAIKQDGEKLATLTKGSIFGQLEGLLPRPIRVTAVSEDFADILQLTIKEFQEIIDDKVRNNIKENPQSKLDFMAIKRIMLENPYNTVKYLLRGRKSIKLPVVALTLKEIYFKLLINMIIYLAEIWILSVVISAIYTKYRELYAYDYDVINLIRYLKHSGLSPILLKSVKEYTNQLWKRQRGNWLPELAQQAPQCLREDLLGSLYLHHLLTTPLFSDLPVYFNRQLVARLQRVVIFPGW</sequence>
<dbReference type="Pfam" id="PF00027">
    <property type="entry name" value="cNMP_binding"/>
    <property type="match status" value="1"/>
</dbReference>
<comment type="caution">
    <text evidence="4">The sequence shown here is derived from an EMBL/GenBank/DDBJ whole genome shotgun (WGS) entry which is preliminary data.</text>
</comment>
<accession>A0A8J2W098</accession>
<evidence type="ECO:0000259" key="3">
    <source>
        <dbReference type="PROSITE" id="PS50042"/>
    </source>
</evidence>
<dbReference type="PROSITE" id="PS50042">
    <property type="entry name" value="CNMP_BINDING_3"/>
    <property type="match status" value="2"/>
</dbReference>
<evidence type="ECO:0000313" key="5">
    <source>
        <dbReference type="Proteomes" id="UP000789524"/>
    </source>
</evidence>
<dbReference type="GO" id="GO:0005886">
    <property type="term" value="C:plasma membrane"/>
    <property type="evidence" value="ECO:0007669"/>
    <property type="project" value="TreeGrafter"/>
</dbReference>
<dbReference type="Gene3D" id="2.60.120.10">
    <property type="entry name" value="Jelly Rolls"/>
    <property type="match status" value="2"/>
</dbReference>
<dbReference type="PANTHER" id="PTHR10217:SF435">
    <property type="entry name" value="POTASSIUM VOLTAGE-GATED CHANNEL PROTEIN EAG"/>
    <property type="match status" value="1"/>
</dbReference>
<dbReference type="InterPro" id="IPR014710">
    <property type="entry name" value="RmlC-like_jellyroll"/>
</dbReference>
<feature type="domain" description="Cyclic nucleotide-binding" evidence="3">
    <location>
        <begin position="206"/>
        <end position="290"/>
    </location>
</feature>
<dbReference type="InterPro" id="IPR050818">
    <property type="entry name" value="KCNH_animal-type"/>
</dbReference>
<feature type="domain" description="Cyclic nucleotide-binding" evidence="3">
    <location>
        <begin position="562"/>
        <end position="649"/>
    </location>
</feature>
<dbReference type="InterPro" id="IPR000595">
    <property type="entry name" value="cNMP-bd_dom"/>
</dbReference>
<gene>
    <name evidence="4" type="ORF">DCHRY22_LOCUS3477</name>
</gene>
<dbReference type="OrthoDB" id="7474743at2759"/>
<evidence type="ECO:0000313" key="4">
    <source>
        <dbReference type="EMBL" id="CAG9562075.1"/>
    </source>
</evidence>
<feature type="transmembrane region" description="Helical" evidence="2">
    <location>
        <begin position="476"/>
        <end position="502"/>
    </location>
</feature>
<organism evidence="4 5">
    <name type="scientific">Danaus chrysippus</name>
    <name type="common">African queen</name>
    <dbReference type="NCBI Taxonomy" id="151541"/>
    <lineage>
        <taxon>Eukaryota</taxon>
        <taxon>Metazoa</taxon>
        <taxon>Ecdysozoa</taxon>
        <taxon>Arthropoda</taxon>
        <taxon>Hexapoda</taxon>
        <taxon>Insecta</taxon>
        <taxon>Pterygota</taxon>
        <taxon>Neoptera</taxon>
        <taxon>Endopterygota</taxon>
        <taxon>Lepidoptera</taxon>
        <taxon>Glossata</taxon>
        <taxon>Ditrysia</taxon>
        <taxon>Papilionoidea</taxon>
        <taxon>Nymphalidae</taxon>
        <taxon>Danainae</taxon>
        <taxon>Danaini</taxon>
        <taxon>Danaina</taxon>
        <taxon>Danaus</taxon>
        <taxon>Anosia</taxon>
    </lineage>
</organism>
<dbReference type="PANTHER" id="PTHR10217">
    <property type="entry name" value="VOLTAGE AND LIGAND GATED POTASSIUM CHANNEL"/>
    <property type="match status" value="1"/>
</dbReference>
<dbReference type="Proteomes" id="UP000789524">
    <property type="component" value="Unassembled WGS sequence"/>
</dbReference>
<feature type="transmembrane region" description="Helical" evidence="2">
    <location>
        <begin position="62"/>
        <end position="84"/>
    </location>
</feature>
<evidence type="ECO:0000256" key="2">
    <source>
        <dbReference type="SAM" id="Phobius"/>
    </source>
</evidence>
<dbReference type="SMART" id="SM00100">
    <property type="entry name" value="cNMP"/>
    <property type="match status" value="1"/>
</dbReference>
<keyword evidence="2" id="KW-0812">Transmembrane</keyword>
<keyword evidence="2" id="KW-1133">Transmembrane helix</keyword>
<keyword evidence="5" id="KW-1185">Reference proteome</keyword>
<name>A0A8J2W098_9NEOP</name>
<dbReference type="CDD" id="cd00038">
    <property type="entry name" value="CAP_ED"/>
    <property type="match status" value="1"/>
</dbReference>
<dbReference type="SUPFAM" id="SSF51206">
    <property type="entry name" value="cAMP-binding domain-like"/>
    <property type="match status" value="3"/>
</dbReference>
<proteinExistence type="predicted"/>
<protein>
    <submittedName>
        <fullName evidence="4">(African queen) hypothetical protein</fullName>
    </submittedName>
</protein>
<reference evidence="4" key="1">
    <citation type="submission" date="2021-09" db="EMBL/GenBank/DDBJ databases">
        <authorList>
            <person name="Martin H S."/>
        </authorList>
    </citation>
    <scope>NUCLEOTIDE SEQUENCE</scope>
</reference>
<keyword evidence="2" id="KW-0472">Membrane</keyword>
<dbReference type="GO" id="GO:0005249">
    <property type="term" value="F:voltage-gated potassium channel activity"/>
    <property type="evidence" value="ECO:0007669"/>
    <property type="project" value="TreeGrafter"/>
</dbReference>
<evidence type="ECO:0000256" key="1">
    <source>
        <dbReference type="SAM" id="MobiDB-lite"/>
    </source>
</evidence>
<dbReference type="EMBL" id="CAKASE010000047">
    <property type="protein sequence ID" value="CAG9562075.1"/>
    <property type="molecule type" value="Genomic_DNA"/>
</dbReference>
<dbReference type="GO" id="GO:0042391">
    <property type="term" value="P:regulation of membrane potential"/>
    <property type="evidence" value="ECO:0007669"/>
    <property type="project" value="TreeGrafter"/>
</dbReference>
<feature type="region of interest" description="Disordered" evidence="1">
    <location>
        <begin position="1"/>
        <end position="27"/>
    </location>
</feature>
<feature type="transmembrane region" description="Helical" evidence="2">
    <location>
        <begin position="708"/>
        <end position="730"/>
    </location>
</feature>
<dbReference type="AlphaFoldDB" id="A0A8J2W098"/>
<dbReference type="InterPro" id="IPR018490">
    <property type="entry name" value="cNMP-bd_dom_sf"/>
</dbReference>